<dbReference type="Proteomes" id="UP000284706">
    <property type="component" value="Unassembled WGS sequence"/>
</dbReference>
<evidence type="ECO:0000313" key="4">
    <source>
        <dbReference type="EMBL" id="PPQ75614.1"/>
    </source>
</evidence>
<dbReference type="Gene3D" id="1.20.120.790">
    <property type="entry name" value="Heat shock protein 90, C-terminal domain"/>
    <property type="match status" value="1"/>
</dbReference>
<dbReference type="STRING" id="231916.A0A409WAT0"/>
<evidence type="ECO:0000256" key="3">
    <source>
        <dbReference type="SAM" id="MobiDB-lite"/>
    </source>
</evidence>
<dbReference type="InterPro" id="IPR037196">
    <property type="entry name" value="HSP90_C"/>
</dbReference>
<dbReference type="OrthoDB" id="28737at2759"/>
<reference evidence="4 5" key="1">
    <citation type="journal article" date="2018" name="Evol. Lett.">
        <title>Horizontal gene cluster transfer increased hallucinogenic mushroom diversity.</title>
        <authorList>
            <person name="Reynolds H.T."/>
            <person name="Vijayakumar V."/>
            <person name="Gluck-Thaler E."/>
            <person name="Korotkin H.B."/>
            <person name="Matheny P.B."/>
            <person name="Slot J.C."/>
        </authorList>
    </citation>
    <scope>NUCLEOTIDE SEQUENCE [LARGE SCALE GENOMIC DNA]</scope>
    <source>
        <strain evidence="4 5">SRW20</strain>
    </source>
</reference>
<comment type="caution">
    <text evidence="4">The sequence shown here is derived from an EMBL/GenBank/DDBJ whole genome shotgun (WGS) entry which is preliminary data.</text>
</comment>
<organism evidence="4 5">
    <name type="scientific">Gymnopilus dilepis</name>
    <dbReference type="NCBI Taxonomy" id="231916"/>
    <lineage>
        <taxon>Eukaryota</taxon>
        <taxon>Fungi</taxon>
        <taxon>Dikarya</taxon>
        <taxon>Basidiomycota</taxon>
        <taxon>Agaricomycotina</taxon>
        <taxon>Agaricomycetes</taxon>
        <taxon>Agaricomycetidae</taxon>
        <taxon>Agaricales</taxon>
        <taxon>Agaricineae</taxon>
        <taxon>Hymenogastraceae</taxon>
        <taxon>Gymnopilus</taxon>
    </lineage>
</organism>
<keyword evidence="5" id="KW-1185">Reference proteome</keyword>
<dbReference type="SUPFAM" id="SSF110942">
    <property type="entry name" value="HSP90 C-terminal domain"/>
    <property type="match status" value="1"/>
</dbReference>
<keyword evidence="2" id="KW-0143">Chaperone</keyword>
<dbReference type="InterPro" id="IPR020568">
    <property type="entry name" value="Ribosomal_Su5_D2-typ_SF"/>
</dbReference>
<evidence type="ECO:0008006" key="6">
    <source>
        <dbReference type="Google" id="ProtNLM"/>
    </source>
</evidence>
<dbReference type="Gene3D" id="3.30.230.80">
    <property type="match status" value="2"/>
</dbReference>
<dbReference type="AlphaFoldDB" id="A0A409WAT0"/>
<dbReference type="SUPFAM" id="SSF54211">
    <property type="entry name" value="Ribosomal protein S5 domain 2-like"/>
    <property type="match status" value="1"/>
</dbReference>
<dbReference type="GO" id="GO:0051082">
    <property type="term" value="F:unfolded protein binding"/>
    <property type="evidence" value="ECO:0007669"/>
    <property type="project" value="InterPro"/>
</dbReference>
<dbReference type="GO" id="GO:0005524">
    <property type="term" value="F:ATP binding"/>
    <property type="evidence" value="ECO:0007669"/>
    <property type="project" value="InterPro"/>
</dbReference>
<evidence type="ECO:0000256" key="2">
    <source>
        <dbReference type="ARBA" id="ARBA00023186"/>
    </source>
</evidence>
<dbReference type="GO" id="GO:0140662">
    <property type="term" value="F:ATP-dependent protein folding chaperone"/>
    <property type="evidence" value="ECO:0007669"/>
    <property type="project" value="InterPro"/>
</dbReference>
<dbReference type="PANTHER" id="PTHR11528">
    <property type="entry name" value="HEAT SHOCK PROTEIN 90 FAMILY MEMBER"/>
    <property type="match status" value="1"/>
</dbReference>
<sequence>MLQLLTLLCRRSRTRPRRRRRARSPRSRKSMRRKRRRRWKTTRRRQSSARSSTNNPSDITREEYAAFYKSSTNDWEDHLAVNHFSVEGCLEFKAILYILKRSPFNLFESKKKRNNVELYVPRVFIVDDCEDFIRQNCKVICKNLAKKILDLFTEIAEDKNHFNMFYEAFSKNIKLGIKDDAQKCSKLAEVLHVHSIKSGEEFISLKGKSEFTTSFAHRQESIYYPTGESLAAIRESTFLQVNQVLKKKGFEVLLVDPIDEYTIARFKEFGGKKLICVSNESLELEEIEEKKGRETLVAESPELCSTVKDALVERVEKVVISNRITDSHCVSVTGQFGWSSTRNVS</sequence>
<proteinExistence type="inferred from homology"/>
<evidence type="ECO:0000256" key="1">
    <source>
        <dbReference type="ARBA" id="ARBA00008239"/>
    </source>
</evidence>
<comment type="similarity">
    <text evidence="1">Belongs to the heat shock protein 90 family.</text>
</comment>
<dbReference type="GO" id="GO:0016887">
    <property type="term" value="F:ATP hydrolysis activity"/>
    <property type="evidence" value="ECO:0007669"/>
    <property type="project" value="InterPro"/>
</dbReference>
<dbReference type="Gene3D" id="3.40.50.11260">
    <property type="match status" value="1"/>
</dbReference>
<feature type="compositionally biased region" description="Basic residues" evidence="3">
    <location>
        <begin position="13"/>
        <end position="47"/>
    </location>
</feature>
<accession>A0A409WAT0</accession>
<gene>
    <name evidence="4" type="ORF">CVT26_001546</name>
</gene>
<protein>
    <recommendedName>
        <fullName evidence="6">Heat shock protein 90</fullName>
    </recommendedName>
</protein>
<feature type="region of interest" description="Disordered" evidence="3">
    <location>
        <begin position="13"/>
        <end position="57"/>
    </location>
</feature>
<evidence type="ECO:0000313" key="5">
    <source>
        <dbReference type="Proteomes" id="UP000284706"/>
    </source>
</evidence>
<dbReference type="InParanoid" id="A0A409WAT0"/>
<dbReference type="Pfam" id="PF00183">
    <property type="entry name" value="HSP90"/>
    <property type="match status" value="2"/>
</dbReference>
<dbReference type="InterPro" id="IPR001404">
    <property type="entry name" value="Hsp90_fam"/>
</dbReference>
<dbReference type="EMBL" id="NHYE01005243">
    <property type="protein sequence ID" value="PPQ75614.1"/>
    <property type="molecule type" value="Genomic_DNA"/>
</dbReference>
<name>A0A409WAT0_9AGAR</name>